<gene>
    <name evidence="6" type="ORF">H1016_02645</name>
</gene>
<dbReference type="InterPro" id="IPR051538">
    <property type="entry name" value="Acyl-CoA_Synth/Transferase"/>
</dbReference>
<feature type="domain" description="ATP-grasp" evidence="5">
    <location>
        <begin position="27"/>
        <end position="63"/>
    </location>
</feature>
<name>A0A832V3P6_9ARCH</name>
<evidence type="ECO:0000256" key="3">
    <source>
        <dbReference type="ARBA" id="ARBA00022840"/>
    </source>
</evidence>
<dbReference type="AlphaFoldDB" id="A0A832V3P6"/>
<keyword evidence="2 4" id="KW-0547">Nucleotide-binding</keyword>
<dbReference type="SUPFAM" id="SSF56059">
    <property type="entry name" value="Glutathione synthetase ATP-binding domain-like"/>
    <property type="match status" value="1"/>
</dbReference>
<keyword evidence="3 4" id="KW-0067">ATP-binding</keyword>
<dbReference type="InterPro" id="IPR013815">
    <property type="entry name" value="ATP_grasp_subdomain_1"/>
</dbReference>
<dbReference type="Gene3D" id="3.30.470.20">
    <property type="entry name" value="ATP-grasp fold, B domain"/>
    <property type="match status" value="1"/>
</dbReference>
<dbReference type="PANTHER" id="PTHR43334">
    <property type="entry name" value="ACETATE--COA LIGASE [ADP-FORMING]"/>
    <property type="match status" value="1"/>
</dbReference>
<evidence type="ECO:0000256" key="1">
    <source>
        <dbReference type="ARBA" id="ARBA00022598"/>
    </source>
</evidence>
<dbReference type="InterPro" id="IPR011761">
    <property type="entry name" value="ATP-grasp"/>
</dbReference>
<dbReference type="GO" id="GO:0016874">
    <property type="term" value="F:ligase activity"/>
    <property type="evidence" value="ECO:0007669"/>
    <property type="project" value="UniProtKB-KW"/>
</dbReference>
<proteinExistence type="predicted"/>
<comment type="caution">
    <text evidence="6">The sequence shown here is derived from an EMBL/GenBank/DDBJ whole genome shotgun (WGS) entry which is preliminary data.</text>
</comment>
<protein>
    <submittedName>
        <fullName evidence="6">Acetate--CoA ligase family protein</fullName>
    </submittedName>
</protein>
<sequence length="232" mass="25318">MAKSAVLTLFKRVKAQKRAVLTEVEAKQVLDSYGIPTTKGILVNKKEDAIKAAQKIGFPVVMKVVSPEIVHKTEAKAVAVGLKTVEEVAQAFETLQKNARAYKKGAKIHGVLIQEMASGKEVIIGAIKDVQFGPTVMFGIGGVLVEIMKDVTFRVAPISKLDAQEMLHELKGYKILQGVRGQKPINESAILNILLKVSQLVSENPQIKELDINPLFVNEKEAKAADARIILE</sequence>
<evidence type="ECO:0000313" key="7">
    <source>
        <dbReference type="Proteomes" id="UP000646946"/>
    </source>
</evidence>
<dbReference type="Proteomes" id="UP000646946">
    <property type="component" value="Unassembled WGS sequence"/>
</dbReference>
<evidence type="ECO:0000256" key="2">
    <source>
        <dbReference type="ARBA" id="ARBA00022741"/>
    </source>
</evidence>
<dbReference type="GO" id="GO:0005524">
    <property type="term" value="F:ATP binding"/>
    <property type="evidence" value="ECO:0007669"/>
    <property type="project" value="UniProtKB-UniRule"/>
</dbReference>
<keyword evidence="1 6" id="KW-0436">Ligase</keyword>
<evidence type="ECO:0000259" key="5">
    <source>
        <dbReference type="PROSITE" id="PS50975"/>
    </source>
</evidence>
<organism evidence="6 7">
    <name type="scientific">Candidatus Naiadarchaeum limnaeum</name>
    <dbReference type="NCBI Taxonomy" id="2756139"/>
    <lineage>
        <taxon>Archaea</taxon>
        <taxon>Candidatus Undinarchaeota</taxon>
        <taxon>Candidatus Undinarchaeia</taxon>
        <taxon>Candidatus Naiadarchaeales</taxon>
        <taxon>Candidatus Naiadarchaeaceae</taxon>
        <taxon>Candidatus Naiadarchaeum</taxon>
    </lineage>
</organism>
<evidence type="ECO:0000256" key="4">
    <source>
        <dbReference type="PROSITE-ProRule" id="PRU00409"/>
    </source>
</evidence>
<reference evidence="6 7" key="1">
    <citation type="journal article" name="Nat. Commun.">
        <title>Undinarchaeota illuminate DPANN phylogeny and the impact of gene transfer on archaeal evolution.</title>
        <authorList>
            <person name="Dombrowski N."/>
            <person name="Williams T.A."/>
            <person name="Sun J."/>
            <person name="Woodcroft B.J."/>
            <person name="Lee J.H."/>
            <person name="Minh B.Q."/>
            <person name="Rinke C."/>
            <person name="Spang A."/>
        </authorList>
    </citation>
    <scope>NUCLEOTIDE SEQUENCE [LARGE SCALE GENOMIC DNA]</scope>
    <source>
        <strain evidence="6">MAG_bin1129</strain>
    </source>
</reference>
<keyword evidence="7" id="KW-1185">Reference proteome</keyword>
<dbReference type="PANTHER" id="PTHR43334:SF2">
    <property type="entry name" value="ACETATE--COA LIGASE [ADP-FORMING]"/>
    <property type="match status" value="1"/>
</dbReference>
<dbReference type="FunFam" id="3.30.1490.20:FF:000020">
    <property type="entry name" value="Protein lysine acetyltransferase"/>
    <property type="match status" value="1"/>
</dbReference>
<evidence type="ECO:0000313" key="6">
    <source>
        <dbReference type="EMBL" id="HIK00417.1"/>
    </source>
</evidence>
<dbReference type="EMBL" id="DVAB01000023">
    <property type="protein sequence ID" value="HIK00417.1"/>
    <property type="molecule type" value="Genomic_DNA"/>
</dbReference>
<dbReference type="Gene3D" id="3.30.1490.20">
    <property type="entry name" value="ATP-grasp fold, A domain"/>
    <property type="match status" value="1"/>
</dbReference>
<dbReference type="Pfam" id="PF13549">
    <property type="entry name" value="ATP-grasp_5"/>
    <property type="match status" value="1"/>
</dbReference>
<dbReference type="GO" id="GO:0046872">
    <property type="term" value="F:metal ion binding"/>
    <property type="evidence" value="ECO:0007669"/>
    <property type="project" value="InterPro"/>
</dbReference>
<dbReference type="PROSITE" id="PS50975">
    <property type="entry name" value="ATP_GRASP"/>
    <property type="match status" value="1"/>
</dbReference>
<accession>A0A832V3P6</accession>